<comment type="subcellular location">
    <subcellularLocation>
        <location evidence="14">Cell membrane</location>
        <topology evidence="14">Multi-pass membrane protein</topology>
    </subcellularLocation>
    <subcellularLocation>
        <location evidence="1">Membrane</location>
        <topology evidence="1">Multi-pass membrane protein</topology>
    </subcellularLocation>
</comment>
<evidence type="ECO:0000256" key="10">
    <source>
        <dbReference type="ARBA" id="ARBA00023008"/>
    </source>
</evidence>
<dbReference type="Proteomes" id="UP000886842">
    <property type="component" value="Unassembled WGS sequence"/>
</dbReference>
<keyword evidence="6 15" id="KW-0479">Metal-binding</keyword>
<evidence type="ECO:0000259" key="17">
    <source>
        <dbReference type="PROSITE" id="PS50857"/>
    </source>
</evidence>
<protein>
    <recommendedName>
        <fullName evidence="15">Cytochrome c oxidase subunit 2</fullName>
        <ecNumber evidence="15">7.1.1.9</ecNumber>
    </recommendedName>
</protein>
<dbReference type="PRINTS" id="PR01166">
    <property type="entry name" value="CYCOXIDASEII"/>
</dbReference>
<dbReference type="EC" id="7.1.1.9" evidence="15"/>
<evidence type="ECO:0000313" key="18">
    <source>
        <dbReference type="EMBL" id="HIT75582.1"/>
    </source>
</evidence>
<evidence type="ECO:0000256" key="2">
    <source>
        <dbReference type="ARBA" id="ARBA00007866"/>
    </source>
</evidence>
<dbReference type="EMBL" id="DVLP01000247">
    <property type="protein sequence ID" value="HIT75582.1"/>
    <property type="molecule type" value="Genomic_DNA"/>
</dbReference>
<dbReference type="NCBIfam" id="TIGR02866">
    <property type="entry name" value="CoxB"/>
    <property type="match status" value="1"/>
</dbReference>
<sequence length="268" mass="30085">MTTVAVALVAGCSPERTAQWGRLGLPEAASDRAEPMGTLWVNTWIAAFAVGALVWGLIIWAIVVYRKRGEGTPRQTRYNLPMEIMYTAVPFVIIGVLFYWTVRVQNDVLEESENPDLVVNVVGEKWSWVFNYETAERASVQENVYDIGTVERIPTLYLPVNETVRFNVSSPDVIHSFWVPAFYFKRDLLPGQPTSFELTPTKEGVFAGKCAELCGTYHSAMIFEVHVVSAEEFDAHLRQLKTDGQVGVLEGHADQNRITGLEQREEGE</sequence>
<keyword evidence="3 14" id="KW-0813">Transport</keyword>
<feature type="transmembrane region" description="Helical" evidence="16">
    <location>
        <begin position="84"/>
        <end position="102"/>
    </location>
</feature>
<evidence type="ECO:0000256" key="11">
    <source>
        <dbReference type="ARBA" id="ARBA00023136"/>
    </source>
</evidence>
<evidence type="ECO:0000256" key="4">
    <source>
        <dbReference type="ARBA" id="ARBA00022660"/>
    </source>
</evidence>
<dbReference type="SUPFAM" id="SSF81464">
    <property type="entry name" value="Cytochrome c oxidase subunit II-like, transmembrane region"/>
    <property type="match status" value="1"/>
</dbReference>
<dbReference type="GO" id="GO:0016491">
    <property type="term" value="F:oxidoreductase activity"/>
    <property type="evidence" value="ECO:0007669"/>
    <property type="project" value="InterPro"/>
</dbReference>
<dbReference type="GO" id="GO:0004129">
    <property type="term" value="F:cytochrome-c oxidase activity"/>
    <property type="evidence" value="ECO:0007669"/>
    <property type="project" value="UniProtKB-EC"/>
</dbReference>
<gene>
    <name evidence="18" type="primary">coxB</name>
    <name evidence="18" type="ORF">IAA98_08360</name>
</gene>
<dbReference type="PROSITE" id="PS00078">
    <property type="entry name" value="COX2"/>
    <property type="match status" value="1"/>
</dbReference>
<organism evidence="18 19">
    <name type="scientific">Candidatus Avipropionibacterium avicola</name>
    <dbReference type="NCBI Taxonomy" id="2840701"/>
    <lineage>
        <taxon>Bacteria</taxon>
        <taxon>Bacillati</taxon>
        <taxon>Actinomycetota</taxon>
        <taxon>Actinomycetes</taxon>
        <taxon>Propionibacteriales</taxon>
        <taxon>Propionibacteriaceae</taxon>
        <taxon>Propionibacteriaceae incertae sedis</taxon>
        <taxon>Candidatus Avipropionibacterium</taxon>
    </lineage>
</organism>
<evidence type="ECO:0000256" key="13">
    <source>
        <dbReference type="ARBA" id="ARBA00047816"/>
    </source>
</evidence>
<comment type="function">
    <text evidence="12 15">Subunits I and II form the functional core of the enzyme complex. Electrons originating in cytochrome c are transferred via heme a and Cu(A) to the binuclear center formed by heme a3 and Cu(B).</text>
</comment>
<comment type="catalytic activity">
    <reaction evidence="13 15">
        <text>4 Fe(II)-[cytochrome c] + O2 + 8 H(+)(in) = 4 Fe(III)-[cytochrome c] + 2 H2O + 4 H(+)(out)</text>
        <dbReference type="Rhea" id="RHEA:11436"/>
        <dbReference type="Rhea" id="RHEA-COMP:10350"/>
        <dbReference type="Rhea" id="RHEA-COMP:14399"/>
        <dbReference type="ChEBI" id="CHEBI:15377"/>
        <dbReference type="ChEBI" id="CHEBI:15378"/>
        <dbReference type="ChEBI" id="CHEBI:15379"/>
        <dbReference type="ChEBI" id="CHEBI:29033"/>
        <dbReference type="ChEBI" id="CHEBI:29034"/>
        <dbReference type="EC" id="7.1.1.9"/>
    </reaction>
</comment>
<feature type="transmembrane region" description="Helical" evidence="16">
    <location>
        <begin position="41"/>
        <end position="63"/>
    </location>
</feature>
<evidence type="ECO:0000256" key="16">
    <source>
        <dbReference type="SAM" id="Phobius"/>
    </source>
</evidence>
<name>A0A9D1GY67_9ACTN</name>
<dbReference type="GO" id="GO:0005886">
    <property type="term" value="C:plasma membrane"/>
    <property type="evidence" value="ECO:0007669"/>
    <property type="project" value="UniProtKB-SubCell"/>
</dbReference>
<evidence type="ECO:0000256" key="1">
    <source>
        <dbReference type="ARBA" id="ARBA00004141"/>
    </source>
</evidence>
<dbReference type="SUPFAM" id="SSF49503">
    <property type="entry name" value="Cupredoxins"/>
    <property type="match status" value="1"/>
</dbReference>
<dbReference type="InterPro" id="IPR002429">
    <property type="entry name" value="CcO_II-like_C"/>
</dbReference>
<comment type="cofactor">
    <cofactor evidence="15">
        <name>Cu cation</name>
        <dbReference type="ChEBI" id="CHEBI:23378"/>
    </cofactor>
    <text evidence="15">Binds a copper A center.</text>
</comment>
<dbReference type="GO" id="GO:0005507">
    <property type="term" value="F:copper ion binding"/>
    <property type="evidence" value="ECO:0007669"/>
    <property type="project" value="InterPro"/>
</dbReference>
<dbReference type="Gene3D" id="2.60.40.420">
    <property type="entry name" value="Cupredoxins - blue copper proteins"/>
    <property type="match status" value="1"/>
</dbReference>
<keyword evidence="5 14" id="KW-0812">Transmembrane</keyword>
<keyword evidence="11 16" id="KW-0472">Membrane</keyword>
<accession>A0A9D1GY67</accession>
<evidence type="ECO:0000313" key="19">
    <source>
        <dbReference type="Proteomes" id="UP000886842"/>
    </source>
</evidence>
<dbReference type="InterPro" id="IPR036257">
    <property type="entry name" value="Cyt_c_oxidase_su2_TM_sf"/>
</dbReference>
<dbReference type="GO" id="GO:0042773">
    <property type="term" value="P:ATP synthesis coupled electron transport"/>
    <property type="evidence" value="ECO:0007669"/>
    <property type="project" value="TreeGrafter"/>
</dbReference>
<comment type="caution">
    <text evidence="18">The sequence shown here is derived from an EMBL/GenBank/DDBJ whole genome shotgun (WGS) entry which is preliminary data.</text>
</comment>
<proteinExistence type="inferred from homology"/>
<dbReference type="InterPro" id="IPR045187">
    <property type="entry name" value="CcO_II"/>
</dbReference>
<feature type="domain" description="Cytochrome oxidase subunit II copper A binding" evidence="17">
    <location>
        <begin position="114"/>
        <end position="239"/>
    </location>
</feature>
<evidence type="ECO:0000256" key="7">
    <source>
        <dbReference type="ARBA" id="ARBA00022967"/>
    </source>
</evidence>
<dbReference type="InterPro" id="IPR001505">
    <property type="entry name" value="Copper_CuA"/>
</dbReference>
<dbReference type="InterPro" id="IPR014222">
    <property type="entry name" value="Cyt_c_oxidase_su2"/>
</dbReference>
<evidence type="ECO:0000256" key="14">
    <source>
        <dbReference type="RuleBase" id="RU000456"/>
    </source>
</evidence>
<keyword evidence="8 14" id="KW-0249">Electron transport</keyword>
<dbReference type="CDD" id="cd13919">
    <property type="entry name" value="CuRO_HCO_II_like_5"/>
    <property type="match status" value="1"/>
</dbReference>
<evidence type="ECO:0000256" key="5">
    <source>
        <dbReference type="ARBA" id="ARBA00022692"/>
    </source>
</evidence>
<evidence type="ECO:0000256" key="12">
    <source>
        <dbReference type="ARBA" id="ARBA00024688"/>
    </source>
</evidence>
<dbReference type="Pfam" id="PF00116">
    <property type="entry name" value="COX2"/>
    <property type="match status" value="1"/>
</dbReference>
<dbReference type="PANTHER" id="PTHR22888:SF9">
    <property type="entry name" value="CYTOCHROME C OXIDASE SUBUNIT 2"/>
    <property type="match status" value="1"/>
</dbReference>
<keyword evidence="4 14" id="KW-0679">Respiratory chain</keyword>
<dbReference type="AlphaFoldDB" id="A0A9D1GY67"/>
<keyword evidence="10 15" id="KW-0186">Copper</keyword>
<reference evidence="18" key="2">
    <citation type="journal article" date="2021" name="PeerJ">
        <title>Extensive microbial diversity within the chicken gut microbiome revealed by metagenomics and culture.</title>
        <authorList>
            <person name="Gilroy R."/>
            <person name="Ravi A."/>
            <person name="Getino M."/>
            <person name="Pursley I."/>
            <person name="Horton D.L."/>
            <person name="Alikhan N.F."/>
            <person name="Baker D."/>
            <person name="Gharbi K."/>
            <person name="Hall N."/>
            <person name="Watson M."/>
            <person name="Adriaenssens E.M."/>
            <person name="Foster-Nyarko E."/>
            <person name="Jarju S."/>
            <person name="Secka A."/>
            <person name="Antonio M."/>
            <person name="Oren A."/>
            <person name="Chaudhuri R.R."/>
            <person name="La Ragione R."/>
            <person name="Hildebrand F."/>
            <person name="Pallen M.J."/>
        </authorList>
    </citation>
    <scope>NUCLEOTIDE SEQUENCE</scope>
    <source>
        <strain evidence="18">ChiGjej1B1-24693</strain>
    </source>
</reference>
<evidence type="ECO:0000256" key="3">
    <source>
        <dbReference type="ARBA" id="ARBA00022448"/>
    </source>
</evidence>
<dbReference type="InterPro" id="IPR008972">
    <property type="entry name" value="Cupredoxin"/>
</dbReference>
<dbReference type="PROSITE" id="PS50857">
    <property type="entry name" value="COX2_CUA"/>
    <property type="match status" value="1"/>
</dbReference>
<dbReference type="Pfam" id="PF02790">
    <property type="entry name" value="COX2_TM"/>
    <property type="match status" value="1"/>
</dbReference>
<evidence type="ECO:0000256" key="6">
    <source>
        <dbReference type="ARBA" id="ARBA00022723"/>
    </source>
</evidence>
<dbReference type="InterPro" id="IPR011759">
    <property type="entry name" value="Cyt_c_oxidase_su2_TM_dom"/>
</dbReference>
<keyword evidence="7" id="KW-1278">Translocase</keyword>
<evidence type="ECO:0000256" key="8">
    <source>
        <dbReference type="ARBA" id="ARBA00022982"/>
    </source>
</evidence>
<evidence type="ECO:0000256" key="9">
    <source>
        <dbReference type="ARBA" id="ARBA00022989"/>
    </source>
</evidence>
<dbReference type="Gene3D" id="1.10.287.90">
    <property type="match status" value="1"/>
</dbReference>
<dbReference type="PANTHER" id="PTHR22888">
    <property type="entry name" value="CYTOCHROME C OXIDASE, SUBUNIT II"/>
    <property type="match status" value="1"/>
</dbReference>
<comment type="similarity">
    <text evidence="2 14">Belongs to the cytochrome c oxidase subunit 2 family.</text>
</comment>
<keyword evidence="9 16" id="KW-1133">Transmembrane helix</keyword>
<evidence type="ECO:0000256" key="15">
    <source>
        <dbReference type="RuleBase" id="RU004024"/>
    </source>
</evidence>
<reference evidence="18" key="1">
    <citation type="submission" date="2020-10" db="EMBL/GenBank/DDBJ databases">
        <authorList>
            <person name="Gilroy R."/>
        </authorList>
    </citation>
    <scope>NUCLEOTIDE SEQUENCE</scope>
    <source>
        <strain evidence="18">ChiGjej1B1-24693</strain>
    </source>
</reference>